<protein>
    <recommendedName>
        <fullName evidence="4">Integral membrane protein</fullName>
    </recommendedName>
</protein>
<feature type="transmembrane region" description="Helical" evidence="1">
    <location>
        <begin position="197"/>
        <end position="218"/>
    </location>
</feature>
<feature type="transmembrane region" description="Helical" evidence="1">
    <location>
        <begin position="290"/>
        <end position="312"/>
    </location>
</feature>
<organism evidence="2 3">
    <name type="scientific">Terrabacter aeriphilus</name>
    <dbReference type="NCBI Taxonomy" id="515662"/>
    <lineage>
        <taxon>Bacteria</taxon>
        <taxon>Bacillati</taxon>
        <taxon>Actinomycetota</taxon>
        <taxon>Actinomycetes</taxon>
        <taxon>Micrococcales</taxon>
        <taxon>Intrasporangiaceae</taxon>
        <taxon>Terrabacter</taxon>
    </lineage>
</organism>
<keyword evidence="3" id="KW-1185">Reference proteome</keyword>
<name>A0ABP9J3T0_9MICO</name>
<dbReference type="Proteomes" id="UP001500427">
    <property type="component" value="Unassembled WGS sequence"/>
</dbReference>
<accession>A0ABP9J3T0</accession>
<proteinExistence type="predicted"/>
<keyword evidence="1" id="KW-0812">Transmembrane</keyword>
<evidence type="ECO:0000256" key="1">
    <source>
        <dbReference type="SAM" id="Phobius"/>
    </source>
</evidence>
<feature type="transmembrane region" description="Helical" evidence="1">
    <location>
        <begin position="318"/>
        <end position="334"/>
    </location>
</feature>
<sequence>MSGATARRRVLVPVVLLAAFLVSGGVTQAVTPFIRQDDWAFLLPEGTPGAVPPSYYNASEGRWLNSAWWWLVGQHGTTLTAALTYAVAYALLVAGAWRVLHVAGIRPRPAVDALLGVALYASCVWVQLLYWPGTLTPSVMWGAAALWLLPWATRRRARLAAWLVLGAAGAVLTYPPTGVVLLVLAVVALGEARWRRIGLTVVTWGVGFAAGIGVAYTLNLVLNGHFGLQLAAWRHANPLTSPAALVENVGRWLSTAGELWSAQWWVAVVAVVAIAVGWRDPAVRPRLQRLLVALVVACGVDAAQTVATGLVTEARGQLWSWLAAVLPAALLLLPRDHHTDRPTPGRRGILRRESVGAALLAVLAVGGVLAWRADLGPHQATRAQYAAIAAAAAAHPAATPTPTIVVYQDPAVRETRDGRLMASTLFMAVQQERGSVPRWCVGVECRVIGEQADRASVVQLGTASDGSPLVGIVVPRPPDWL</sequence>
<feature type="transmembrane region" description="Helical" evidence="1">
    <location>
        <begin position="112"/>
        <end position="131"/>
    </location>
</feature>
<keyword evidence="1" id="KW-1133">Transmembrane helix</keyword>
<feature type="transmembrane region" description="Helical" evidence="1">
    <location>
        <begin position="79"/>
        <end position="100"/>
    </location>
</feature>
<feature type="transmembrane region" description="Helical" evidence="1">
    <location>
        <begin position="159"/>
        <end position="190"/>
    </location>
</feature>
<comment type="caution">
    <text evidence="2">The sequence shown here is derived from an EMBL/GenBank/DDBJ whole genome shotgun (WGS) entry which is preliminary data.</text>
</comment>
<dbReference type="EMBL" id="BAABIW010000006">
    <property type="protein sequence ID" value="GAA5019805.1"/>
    <property type="molecule type" value="Genomic_DNA"/>
</dbReference>
<evidence type="ECO:0008006" key="4">
    <source>
        <dbReference type="Google" id="ProtNLM"/>
    </source>
</evidence>
<feature type="transmembrane region" description="Helical" evidence="1">
    <location>
        <begin position="355"/>
        <end position="373"/>
    </location>
</feature>
<reference evidence="3" key="1">
    <citation type="journal article" date="2019" name="Int. J. Syst. Evol. Microbiol.">
        <title>The Global Catalogue of Microorganisms (GCM) 10K type strain sequencing project: providing services to taxonomists for standard genome sequencing and annotation.</title>
        <authorList>
            <consortium name="The Broad Institute Genomics Platform"/>
            <consortium name="The Broad Institute Genome Sequencing Center for Infectious Disease"/>
            <person name="Wu L."/>
            <person name="Ma J."/>
        </authorList>
    </citation>
    <scope>NUCLEOTIDE SEQUENCE [LARGE SCALE GENOMIC DNA]</scope>
    <source>
        <strain evidence="3">JCM 17687</strain>
    </source>
</reference>
<gene>
    <name evidence="2" type="ORF">GCM10023258_07740</name>
</gene>
<feature type="transmembrane region" description="Helical" evidence="1">
    <location>
        <begin position="262"/>
        <end position="278"/>
    </location>
</feature>
<keyword evidence="1" id="KW-0472">Membrane</keyword>
<evidence type="ECO:0000313" key="3">
    <source>
        <dbReference type="Proteomes" id="UP001500427"/>
    </source>
</evidence>
<evidence type="ECO:0000313" key="2">
    <source>
        <dbReference type="EMBL" id="GAA5019805.1"/>
    </source>
</evidence>
<dbReference type="RefSeq" id="WP_345506116.1">
    <property type="nucleotide sequence ID" value="NZ_BAABIW010000006.1"/>
</dbReference>